<dbReference type="Proteomes" id="UP000812966">
    <property type="component" value="Unassembled WGS sequence"/>
</dbReference>
<comment type="caution">
    <text evidence="2">The sequence shown here is derived from an EMBL/GenBank/DDBJ whole genome shotgun (WGS) entry which is preliminary data.</text>
</comment>
<gene>
    <name evidence="2" type="ORF">FFLO_02858</name>
</gene>
<feature type="compositionally biased region" description="Basic and acidic residues" evidence="1">
    <location>
        <begin position="562"/>
        <end position="574"/>
    </location>
</feature>
<organism evidence="2 3">
    <name type="scientific">Filobasidium floriforme</name>
    <dbReference type="NCBI Taxonomy" id="5210"/>
    <lineage>
        <taxon>Eukaryota</taxon>
        <taxon>Fungi</taxon>
        <taxon>Dikarya</taxon>
        <taxon>Basidiomycota</taxon>
        <taxon>Agaricomycotina</taxon>
        <taxon>Tremellomycetes</taxon>
        <taxon>Filobasidiales</taxon>
        <taxon>Filobasidiaceae</taxon>
        <taxon>Filobasidium</taxon>
    </lineage>
</organism>
<feature type="compositionally biased region" description="Basic and acidic residues" evidence="1">
    <location>
        <begin position="323"/>
        <end position="356"/>
    </location>
</feature>
<accession>A0A8K0JS45</accession>
<evidence type="ECO:0000256" key="1">
    <source>
        <dbReference type="SAM" id="MobiDB-lite"/>
    </source>
</evidence>
<keyword evidence="3" id="KW-1185">Reference proteome</keyword>
<dbReference type="OrthoDB" id="2555515at2759"/>
<feature type="compositionally biased region" description="Low complexity" evidence="1">
    <location>
        <begin position="60"/>
        <end position="89"/>
    </location>
</feature>
<feature type="region of interest" description="Disordered" evidence="1">
    <location>
        <begin position="562"/>
        <end position="597"/>
    </location>
</feature>
<evidence type="ECO:0000313" key="2">
    <source>
        <dbReference type="EMBL" id="KAG7558205.1"/>
    </source>
</evidence>
<feature type="region of interest" description="Disordered" evidence="1">
    <location>
        <begin position="412"/>
        <end position="523"/>
    </location>
</feature>
<sequence length="760" mass="83975">MSVTLATVQTGSATPSASYTPNIVNMNQDRPGGTADSPFIVADTDEPMVATIPSLSIRTQVQAQARPSSSRRQSTPLSSRSNRVNNSASQLKKKPEEKRVLPVRMRGLGGSSGTGSNITGKDVEDMIYQCFSRTLHASKQPTEDLSICLTTSPYETIRPTLNRRAYNKPEPDWWTSPLPDPASILVSPTSSRKIALPSPSPGKKRRLSGLDVGEITPMVNGRKKVVMPGFRKVIEEDDVVPNEKRKTRGAATTTELEDDSDAHYQTLHLRYERYESRARLAERQKMEHGRYKLSIRIEYLEGLSDEVWEGAVMRMMQRGKRVRPVEEPKNGGDEENTDRNGDQAEGSERKKPEIKSLETLQAEEEERTYMAVMDAGAALLDVLTIPGLKRELVREGKELLARYDRVLTKPKPERIPVSVPPLPVQQQKVEKRARSRSSSRESTMTPPPPETEEEIAARRAMLSSARKRSASPEIIDARKPPSKRAVQSHNSTHPAPTVSSRPTRSTRAQPTLPPYSPSASAPVNPVFMPYIEPYYPPTTESGKPALVEATERRFVALQNAEKLQEMQAKQKESGKGGQAGDSMRSGRRSRTGTMLPFGVAPPRMLGWKMDFDLDGDFWRPLLTERGYGDAIDPPDFLPFGLAHFATGARAEAEVQVGQGEGTGSDTIEIAKPDVTRWVGQTMMAVDPLDPTRAGNPDPAEPGMSLQMEMEVDVKVNGKEKVDPIHVIDVDDDEDEDEQGRNGMEVIDVDEGVEAAVEDVI</sequence>
<feature type="compositionally biased region" description="Polar residues" evidence="1">
    <location>
        <begin position="1"/>
        <end position="28"/>
    </location>
</feature>
<feature type="region of interest" description="Disordered" evidence="1">
    <location>
        <begin position="55"/>
        <end position="98"/>
    </location>
</feature>
<proteinExistence type="predicted"/>
<feature type="compositionally biased region" description="Polar residues" evidence="1">
    <location>
        <begin position="485"/>
        <end position="509"/>
    </location>
</feature>
<feature type="compositionally biased region" description="Acidic residues" evidence="1">
    <location>
        <begin position="746"/>
        <end position="760"/>
    </location>
</feature>
<reference evidence="2" key="1">
    <citation type="submission" date="2020-04" db="EMBL/GenBank/DDBJ databases">
        <title>Analysis of mating type loci in Filobasidium floriforme.</title>
        <authorList>
            <person name="Nowrousian M."/>
        </authorList>
    </citation>
    <scope>NUCLEOTIDE SEQUENCE</scope>
    <source>
        <strain evidence="2">CBS 6242</strain>
    </source>
</reference>
<feature type="region of interest" description="Disordered" evidence="1">
    <location>
        <begin position="727"/>
        <end position="760"/>
    </location>
</feature>
<evidence type="ECO:0000313" key="3">
    <source>
        <dbReference type="Proteomes" id="UP000812966"/>
    </source>
</evidence>
<protein>
    <recommendedName>
        <fullName evidence="4">Something about silencing protein 4 domain-containing protein</fullName>
    </recommendedName>
</protein>
<name>A0A8K0JS45_9TREE</name>
<feature type="region of interest" description="Disordered" evidence="1">
    <location>
        <begin position="190"/>
        <end position="209"/>
    </location>
</feature>
<dbReference type="AlphaFoldDB" id="A0A8K0JS45"/>
<feature type="region of interest" description="Disordered" evidence="1">
    <location>
        <begin position="1"/>
        <end position="38"/>
    </location>
</feature>
<dbReference type="EMBL" id="JABELV010000048">
    <property type="protein sequence ID" value="KAG7558205.1"/>
    <property type="molecule type" value="Genomic_DNA"/>
</dbReference>
<feature type="region of interest" description="Disordered" evidence="1">
    <location>
        <begin position="318"/>
        <end position="356"/>
    </location>
</feature>
<evidence type="ECO:0008006" key="4">
    <source>
        <dbReference type="Google" id="ProtNLM"/>
    </source>
</evidence>